<dbReference type="AlphaFoldDB" id="A0A7C3VJT1"/>
<comment type="similarity">
    <text evidence="1">Belongs to the peptidase S66 family.</text>
</comment>
<dbReference type="InterPro" id="IPR040921">
    <property type="entry name" value="Peptidase_S66C"/>
</dbReference>
<dbReference type="Gene3D" id="3.40.50.10740">
    <property type="entry name" value="Class I glutamine amidotransferase-like"/>
    <property type="match status" value="1"/>
</dbReference>
<protein>
    <submittedName>
        <fullName evidence="9">LD-carboxypeptidase</fullName>
    </submittedName>
</protein>
<dbReference type="PANTHER" id="PTHR30237:SF2">
    <property type="entry name" value="MUREIN TETRAPEPTIDE CARBOXYPEPTIDASE"/>
    <property type="match status" value="1"/>
</dbReference>
<evidence type="ECO:0000259" key="7">
    <source>
        <dbReference type="Pfam" id="PF02016"/>
    </source>
</evidence>
<dbReference type="InterPro" id="IPR040449">
    <property type="entry name" value="Peptidase_S66_N"/>
</dbReference>
<evidence type="ECO:0000256" key="6">
    <source>
        <dbReference type="PIRSR" id="PIRSR028757-1"/>
    </source>
</evidence>
<feature type="domain" description="LD-carboxypeptidase N-terminal" evidence="7">
    <location>
        <begin position="21"/>
        <end position="135"/>
    </location>
</feature>
<feature type="active site" description="Nucleophile" evidence="6">
    <location>
        <position position="116"/>
    </location>
</feature>
<dbReference type="GO" id="GO:0006508">
    <property type="term" value="P:proteolysis"/>
    <property type="evidence" value="ECO:0007669"/>
    <property type="project" value="UniProtKB-KW"/>
</dbReference>
<dbReference type="PANTHER" id="PTHR30237">
    <property type="entry name" value="MURAMOYLTETRAPEPTIDE CARBOXYPEPTIDASE"/>
    <property type="match status" value="1"/>
</dbReference>
<dbReference type="SUPFAM" id="SSF52317">
    <property type="entry name" value="Class I glutamine amidotransferase-like"/>
    <property type="match status" value="1"/>
</dbReference>
<comment type="caution">
    <text evidence="9">The sequence shown here is derived from an EMBL/GenBank/DDBJ whole genome shotgun (WGS) entry which is preliminary data.</text>
</comment>
<gene>
    <name evidence="9" type="ORF">ENR15_10715</name>
</gene>
<organism evidence="9">
    <name type="scientific">Planktothricoides sp. SpSt-374</name>
    <dbReference type="NCBI Taxonomy" id="2282167"/>
    <lineage>
        <taxon>Bacteria</taxon>
        <taxon>Bacillati</taxon>
        <taxon>Cyanobacteriota</taxon>
        <taxon>Cyanophyceae</taxon>
        <taxon>Oscillatoriophycideae</taxon>
        <taxon>Oscillatoriales</taxon>
        <taxon>Oscillatoriaceae</taxon>
        <taxon>Planktothricoides</taxon>
    </lineage>
</organism>
<feature type="active site" description="Charge relay system" evidence="6">
    <location>
        <position position="276"/>
    </location>
</feature>
<keyword evidence="5" id="KW-0720">Serine protease</keyword>
<dbReference type="Gene3D" id="3.50.30.60">
    <property type="entry name" value="LD-carboxypeptidase A C-terminal domain-like"/>
    <property type="match status" value="1"/>
</dbReference>
<evidence type="ECO:0000259" key="8">
    <source>
        <dbReference type="Pfam" id="PF17676"/>
    </source>
</evidence>
<accession>A0A7C3VJT1</accession>
<proteinExistence type="inferred from homology"/>
<evidence type="ECO:0000256" key="1">
    <source>
        <dbReference type="ARBA" id="ARBA00010233"/>
    </source>
</evidence>
<dbReference type="InterPro" id="IPR027478">
    <property type="entry name" value="LdcA_N"/>
</dbReference>
<dbReference type="CDD" id="cd07025">
    <property type="entry name" value="Peptidase_S66"/>
    <property type="match status" value="1"/>
</dbReference>
<evidence type="ECO:0000256" key="3">
    <source>
        <dbReference type="ARBA" id="ARBA00022670"/>
    </source>
</evidence>
<dbReference type="Pfam" id="PF17676">
    <property type="entry name" value="Peptidase_S66C"/>
    <property type="match status" value="1"/>
</dbReference>
<feature type="active site" description="Charge relay system" evidence="6">
    <location>
        <position position="206"/>
    </location>
</feature>
<name>A0A7C3VJT1_9CYAN</name>
<dbReference type="SUPFAM" id="SSF141986">
    <property type="entry name" value="LD-carboxypeptidase A C-terminal domain-like"/>
    <property type="match status" value="1"/>
</dbReference>
<sequence>MSNSSTALQFPPPLKPGDLLRVVAPSGCLRNREVFEQGLEIWRSQGYQVQLDPGYDDAFGHLAGTDPHRRQRLADAWQDEECAGILCVRGGFGASRLLEQWQWPHVATPKWLIGFSDITSLLWSLFGLGVGSVHGPVLTTLGAEPDWSVARLCDLVAGRKLPPLQGQGWVGGKARGLLLPANLTVATHLLKTRVQPDLDGVILAFEDIGEAPYRLDRALTQWRMLGAFQGVRGIALGRFSSCENDPGVPTLTSEEVLRDRLCDLGIPIIAALPFGHEGVNAALPVGAIVEIDGFNGTLTFESI</sequence>
<keyword evidence="2 9" id="KW-0121">Carboxypeptidase</keyword>
<keyword evidence="4" id="KW-0378">Hydrolase</keyword>
<dbReference type="InterPro" id="IPR003507">
    <property type="entry name" value="S66_fam"/>
</dbReference>
<dbReference type="PIRSF" id="PIRSF028757">
    <property type="entry name" value="LD-carboxypeptidase"/>
    <property type="match status" value="1"/>
</dbReference>
<dbReference type="EMBL" id="DSPX01000104">
    <property type="protein sequence ID" value="HGG01097.1"/>
    <property type="molecule type" value="Genomic_DNA"/>
</dbReference>
<dbReference type="InterPro" id="IPR027461">
    <property type="entry name" value="Carboxypeptidase_A_C_sf"/>
</dbReference>
<dbReference type="GO" id="GO:0004180">
    <property type="term" value="F:carboxypeptidase activity"/>
    <property type="evidence" value="ECO:0007669"/>
    <property type="project" value="UniProtKB-KW"/>
</dbReference>
<dbReference type="InterPro" id="IPR029062">
    <property type="entry name" value="Class_I_gatase-like"/>
</dbReference>
<reference evidence="9" key="1">
    <citation type="journal article" date="2020" name="mSystems">
        <title>Genome- and Community-Level Interaction Insights into Carbon Utilization and Element Cycling Functions of Hydrothermarchaeota in Hydrothermal Sediment.</title>
        <authorList>
            <person name="Zhou Z."/>
            <person name="Liu Y."/>
            <person name="Xu W."/>
            <person name="Pan J."/>
            <person name="Luo Z.H."/>
            <person name="Li M."/>
        </authorList>
    </citation>
    <scope>NUCLEOTIDE SEQUENCE [LARGE SCALE GENOMIC DNA]</scope>
    <source>
        <strain evidence="9">SpSt-374</strain>
    </source>
</reference>
<dbReference type="GO" id="GO:0008236">
    <property type="term" value="F:serine-type peptidase activity"/>
    <property type="evidence" value="ECO:0007669"/>
    <property type="project" value="UniProtKB-KW"/>
</dbReference>
<evidence type="ECO:0000313" key="9">
    <source>
        <dbReference type="EMBL" id="HGG01097.1"/>
    </source>
</evidence>
<dbReference type="Pfam" id="PF02016">
    <property type="entry name" value="Peptidase_S66"/>
    <property type="match status" value="1"/>
</dbReference>
<keyword evidence="3" id="KW-0645">Protease</keyword>
<feature type="domain" description="LD-carboxypeptidase C-terminal" evidence="8">
    <location>
        <begin position="175"/>
        <end position="291"/>
    </location>
</feature>
<evidence type="ECO:0000256" key="5">
    <source>
        <dbReference type="ARBA" id="ARBA00022825"/>
    </source>
</evidence>
<evidence type="ECO:0000256" key="4">
    <source>
        <dbReference type="ARBA" id="ARBA00022801"/>
    </source>
</evidence>
<evidence type="ECO:0000256" key="2">
    <source>
        <dbReference type="ARBA" id="ARBA00022645"/>
    </source>
</evidence>